<accession>A0A3N4KPC8</accession>
<organism evidence="1 2">
    <name type="scientific">Morchella conica CCBAS932</name>
    <dbReference type="NCBI Taxonomy" id="1392247"/>
    <lineage>
        <taxon>Eukaryota</taxon>
        <taxon>Fungi</taxon>
        <taxon>Dikarya</taxon>
        <taxon>Ascomycota</taxon>
        <taxon>Pezizomycotina</taxon>
        <taxon>Pezizomycetes</taxon>
        <taxon>Pezizales</taxon>
        <taxon>Morchellaceae</taxon>
        <taxon>Morchella</taxon>
    </lineage>
</organism>
<proteinExistence type="predicted"/>
<dbReference type="InParanoid" id="A0A3N4KPC8"/>
<gene>
    <name evidence="1" type="ORF">P167DRAFT_574328</name>
</gene>
<reference evidence="1 2" key="1">
    <citation type="journal article" date="2018" name="Nat. Ecol. Evol.">
        <title>Pezizomycetes genomes reveal the molecular basis of ectomycorrhizal truffle lifestyle.</title>
        <authorList>
            <person name="Murat C."/>
            <person name="Payen T."/>
            <person name="Noel B."/>
            <person name="Kuo A."/>
            <person name="Morin E."/>
            <person name="Chen J."/>
            <person name="Kohler A."/>
            <person name="Krizsan K."/>
            <person name="Balestrini R."/>
            <person name="Da Silva C."/>
            <person name="Montanini B."/>
            <person name="Hainaut M."/>
            <person name="Levati E."/>
            <person name="Barry K.W."/>
            <person name="Belfiori B."/>
            <person name="Cichocki N."/>
            <person name="Clum A."/>
            <person name="Dockter R.B."/>
            <person name="Fauchery L."/>
            <person name="Guy J."/>
            <person name="Iotti M."/>
            <person name="Le Tacon F."/>
            <person name="Lindquist E.A."/>
            <person name="Lipzen A."/>
            <person name="Malagnac F."/>
            <person name="Mello A."/>
            <person name="Molinier V."/>
            <person name="Miyauchi S."/>
            <person name="Poulain J."/>
            <person name="Riccioni C."/>
            <person name="Rubini A."/>
            <person name="Sitrit Y."/>
            <person name="Splivallo R."/>
            <person name="Traeger S."/>
            <person name="Wang M."/>
            <person name="Zifcakova L."/>
            <person name="Wipf D."/>
            <person name="Zambonelli A."/>
            <person name="Paolocci F."/>
            <person name="Nowrousian M."/>
            <person name="Ottonello S."/>
            <person name="Baldrian P."/>
            <person name="Spatafora J.W."/>
            <person name="Henrissat B."/>
            <person name="Nagy L.G."/>
            <person name="Aury J.M."/>
            <person name="Wincker P."/>
            <person name="Grigoriev I.V."/>
            <person name="Bonfante P."/>
            <person name="Martin F.M."/>
        </authorList>
    </citation>
    <scope>NUCLEOTIDE SEQUENCE [LARGE SCALE GENOMIC DNA]</scope>
    <source>
        <strain evidence="1 2">CCBAS932</strain>
    </source>
</reference>
<evidence type="ECO:0000313" key="2">
    <source>
        <dbReference type="Proteomes" id="UP000277580"/>
    </source>
</evidence>
<dbReference type="AlphaFoldDB" id="A0A3N4KPC8"/>
<dbReference type="Proteomes" id="UP000277580">
    <property type="component" value="Unassembled WGS sequence"/>
</dbReference>
<evidence type="ECO:0000313" key="1">
    <source>
        <dbReference type="EMBL" id="RPB12296.1"/>
    </source>
</evidence>
<dbReference type="OrthoDB" id="5337620at2759"/>
<sequence>MYENSDSARTATTHPVDYLWATEFIDTISAEMKDYTKEIRDHLPTKGLTEENDSAVLWWAPELELYNQVLIDYKIRCDRAITKFKKLLEDETADMNDMHAKNKLVVGWVKLTQAFVKSVNVFEKVRKRALEKPTEGDRKAVESLGGPGALREREFDCEEFLEFILSINNIQLPPYLHVLNTMGFEL</sequence>
<name>A0A3N4KPC8_9PEZI</name>
<dbReference type="EMBL" id="ML119129">
    <property type="protein sequence ID" value="RPB12296.1"/>
    <property type="molecule type" value="Genomic_DNA"/>
</dbReference>
<keyword evidence="2" id="KW-1185">Reference proteome</keyword>
<protein>
    <submittedName>
        <fullName evidence="1">Uncharacterized protein</fullName>
    </submittedName>
</protein>